<accession>A0A8K1GWB8</accession>
<organism evidence="2 3">
    <name type="scientific">Zosterops borbonicus</name>
    <dbReference type="NCBI Taxonomy" id="364589"/>
    <lineage>
        <taxon>Eukaryota</taxon>
        <taxon>Metazoa</taxon>
        <taxon>Chordata</taxon>
        <taxon>Craniata</taxon>
        <taxon>Vertebrata</taxon>
        <taxon>Euteleostomi</taxon>
        <taxon>Archelosauria</taxon>
        <taxon>Archosauria</taxon>
        <taxon>Dinosauria</taxon>
        <taxon>Saurischia</taxon>
        <taxon>Theropoda</taxon>
        <taxon>Coelurosauria</taxon>
        <taxon>Aves</taxon>
        <taxon>Neognathae</taxon>
        <taxon>Neoaves</taxon>
        <taxon>Telluraves</taxon>
        <taxon>Australaves</taxon>
        <taxon>Passeriformes</taxon>
        <taxon>Sylvioidea</taxon>
        <taxon>Zosteropidae</taxon>
        <taxon>Zosterops</taxon>
    </lineage>
</organism>
<feature type="region of interest" description="Disordered" evidence="1">
    <location>
        <begin position="1"/>
        <end position="27"/>
    </location>
</feature>
<dbReference type="Proteomes" id="UP000796761">
    <property type="component" value="Unassembled WGS sequence"/>
</dbReference>
<evidence type="ECO:0000256" key="1">
    <source>
        <dbReference type="SAM" id="MobiDB-lite"/>
    </source>
</evidence>
<gene>
    <name evidence="2" type="ORF">HGM15179_001632</name>
</gene>
<sequence length="207" mass="22582">MEWHMSPMSGTSTAPAEPGKESSPAQQDPQFLIGKKVLILMVSENYVVALHIPCNVWHLVLAVSDMQGQSGAEEEKRYFKFGNRYLRVPVTHSENAAAGPGSLSMKNVEDSALVAPLHIPSSPPHSTSPAIRCCGLWLDGGRDVDRCHHKQDPKELSLLPASTFQSPVPPIAVEAYCTGTLFKPPSLLAIDYLSKSPFDYLSENKTL</sequence>
<name>A0A8K1GWB8_9PASS</name>
<protein>
    <submittedName>
        <fullName evidence="2">Uncharacterized protein</fullName>
    </submittedName>
</protein>
<reference evidence="2" key="1">
    <citation type="submission" date="2019-04" db="EMBL/GenBank/DDBJ databases">
        <title>Genome assembly of Zosterops borbonicus 15179.</title>
        <authorList>
            <person name="Leroy T."/>
            <person name="Anselmetti Y."/>
            <person name="Tilak M.-K."/>
            <person name="Nabholz B."/>
        </authorList>
    </citation>
    <scope>NUCLEOTIDE SEQUENCE</scope>
    <source>
        <strain evidence="2">HGM_15179</strain>
        <tissue evidence="2">Muscle</tissue>
    </source>
</reference>
<dbReference type="EMBL" id="SWJQ01000024">
    <property type="protein sequence ID" value="TRZ25573.1"/>
    <property type="molecule type" value="Genomic_DNA"/>
</dbReference>
<keyword evidence="3" id="KW-1185">Reference proteome</keyword>
<proteinExistence type="predicted"/>
<dbReference type="AlphaFoldDB" id="A0A8K1GWB8"/>
<evidence type="ECO:0000313" key="2">
    <source>
        <dbReference type="EMBL" id="TRZ25573.1"/>
    </source>
</evidence>
<evidence type="ECO:0000313" key="3">
    <source>
        <dbReference type="Proteomes" id="UP000796761"/>
    </source>
</evidence>
<comment type="caution">
    <text evidence="2">The sequence shown here is derived from an EMBL/GenBank/DDBJ whole genome shotgun (WGS) entry which is preliminary data.</text>
</comment>